<accession>A0A533QHH0</accession>
<dbReference type="InterPro" id="IPR016181">
    <property type="entry name" value="Acyl_CoA_acyltransferase"/>
</dbReference>
<evidence type="ECO:0000313" key="3">
    <source>
        <dbReference type="Proteomes" id="UP000319783"/>
    </source>
</evidence>
<dbReference type="GO" id="GO:0008080">
    <property type="term" value="F:N-acetyltransferase activity"/>
    <property type="evidence" value="ECO:0007669"/>
    <property type="project" value="TreeGrafter"/>
</dbReference>
<dbReference type="AlphaFoldDB" id="A0A533QHH0"/>
<dbReference type="InterPro" id="IPR039143">
    <property type="entry name" value="GNPNAT1-like"/>
</dbReference>
<proteinExistence type="predicted"/>
<dbReference type="CDD" id="cd04301">
    <property type="entry name" value="NAT_SF"/>
    <property type="match status" value="1"/>
</dbReference>
<evidence type="ECO:0000313" key="2">
    <source>
        <dbReference type="EMBL" id="TLD40000.1"/>
    </source>
</evidence>
<dbReference type="PROSITE" id="PS51186">
    <property type="entry name" value="GNAT"/>
    <property type="match status" value="1"/>
</dbReference>
<comment type="caution">
    <text evidence="2">The sequence shown here is derived from an EMBL/GenBank/DDBJ whole genome shotgun (WGS) entry which is preliminary data.</text>
</comment>
<dbReference type="EMBL" id="SULG01000147">
    <property type="protein sequence ID" value="TLD40000.1"/>
    <property type="molecule type" value="Genomic_DNA"/>
</dbReference>
<name>A0A533QHH0_9BACT</name>
<reference evidence="2 3" key="1">
    <citation type="submission" date="2019-04" db="EMBL/GenBank/DDBJ databases">
        <title>Genome of a novel bacterium Candidatus Jettenia ecosi reconstructed from metagenome of an anammox bioreactor.</title>
        <authorList>
            <person name="Mardanov A.V."/>
            <person name="Beletsky A.V."/>
            <person name="Ravin N.V."/>
            <person name="Botchkova E.A."/>
            <person name="Litti Y.V."/>
            <person name="Nozhevnikova A.N."/>
        </authorList>
    </citation>
    <scope>NUCLEOTIDE SEQUENCE [LARGE SCALE GENOMIC DNA]</scope>
    <source>
        <strain evidence="2">J2</strain>
    </source>
</reference>
<keyword evidence="2" id="KW-0808">Transferase</keyword>
<dbReference type="Pfam" id="PF13673">
    <property type="entry name" value="Acetyltransf_10"/>
    <property type="match status" value="1"/>
</dbReference>
<sequence length="144" mass="16912">MFKVVTDLNDLVKVFIVRGIVFLEEQKIPYLIERDTYDYSAIHILGEKNGEPFASGRIRACEEYAKLERVAIRKAYRRKNFGHRLTEFMISVAREQGFRKFKVHAQAYLTGFYRKHGFVIVGDVFKEANIDHYVMIRDDSGQQK</sequence>
<organism evidence="2 3">
    <name type="scientific">Candidatus Jettenia ecosi</name>
    <dbReference type="NCBI Taxonomy" id="2494326"/>
    <lineage>
        <taxon>Bacteria</taxon>
        <taxon>Pseudomonadati</taxon>
        <taxon>Planctomycetota</taxon>
        <taxon>Candidatus Brocadiia</taxon>
        <taxon>Candidatus Brocadiales</taxon>
        <taxon>Candidatus Brocadiaceae</taxon>
        <taxon>Candidatus Jettenia</taxon>
    </lineage>
</organism>
<dbReference type="PANTHER" id="PTHR13355">
    <property type="entry name" value="GLUCOSAMINE 6-PHOSPHATE N-ACETYLTRANSFERASE"/>
    <property type="match status" value="1"/>
</dbReference>
<gene>
    <name evidence="2" type="ORF">JETT_3733</name>
</gene>
<dbReference type="Gene3D" id="3.40.630.30">
    <property type="match status" value="1"/>
</dbReference>
<protein>
    <submittedName>
        <fullName evidence="2">Acetyltransferase, GNAT family</fullName>
    </submittedName>
</protein>
<dbReference type="InterPro" id="IPR000182">
    <property type="entry name" value="GNAT_dom"/>
</dbReference>
<dbReference type="Proteomes" id="UP000319783">
    <property type="component" value="Unassembled WGS sequence"/>
</dbReference>
<evidence type="ECO:0000259" key="1">
    <source>
        <dbReference type="PROSITE" id="PS51186"/>
    </source>
</evidence>
<dbReference type="SUPFAM" id="SSF55729">
    <property type="entry name" value="Acyl-CoA N-acyltransferases (Nat)"/>
    <property type="match status" value="1"/>
</dbReference>
<feature type="domain" description="N-acetyltransferase" evidence="1">
    <location>
        <begin position="1"/>
        <end position="140"/>
    </location>
</feature>